<dbReference type="InterPro" id="IPR016197">
    <property type="entry name" value="Chromo-like_dom_sf"/>
</dbReference>
<reference evidence="2" key="1">
    <citation type="journal article" date="2019" name="Plant Biotechnol. J.">
        <title>Genome sequencing of the Australian wild diploid species Gossypium australe highlights disease resistance and delayed gland morphogenesis.</title>
        <authorList>
            <person name="Cai Y."/>
            <person name="Cai X."/>
            <person name="Wang Q."/>
            <person name="Wang P."/>
            <person name="Zhang Y."/>
            <person name="Cai C."/>
            <person name="Xu Y."/>
            <person name="Wang K."/>
            <person name="Zhou Z."/>
            <person name="Wang C."/>
            <person name="Geng S."/>
            <person name="Li B."/>
            <person name="Dong Q."/>
            <person name="Hou Y."/>
            <person name="Wang H."/>
            <person name="Ai P."/>
            <person name="Liu Z."/>
            <person name="Yi F."/>
            <person name="Sun M."/>
            <person name="An G."/>
            <person name="Cheng J."/>
            <person name="Zhang Y."/>
            <person name="Shi Q."/>
            <person name="Xie Y."/>
            <person name="Shi X."/>
            <person name="Chang Y."/>
            <person name="Huang F."/>
            <person name="Chen Y."/>
            <person name="Hong S."/>
            <person name="Mi L."/>
            <person name="Sun Q."/>
            <person name="Zhang L."/>
            <person name="Zhou B."/>
            <person name="Peng R."/>
            <person name="Zhang X."/>
            <person name="Liu F."/>
        </authorList>
    </citation>
    <scope>NUCLEOTIDE SEQUENCE [LARGE SCALE GENOMIC DNA]</scope>
    <source>
        <strain evidence="2">cv. PA1801</strain>
    </source>
</reference>
<keyword evidence="2" id="KW-1185">Reference proteome</keyword>
<accession>A0A5B6VXE9</accession>
<dbReference type="AlphaFoldDB" id="A0A5B6VXE9"/>
<dbReference type="SUPFAM" id="SSF54160">
    <property type="entry name" value="Chromo domain-like"/>
    <property type="match status" value="1"/>
</dbReference>
<comment type="caution">
    <text evidence="1">The sequence shown here is derived from an EMBL/GenBank/DDBJ whole genome shotgun (WGS) entry which is preliminary data.</text>
</comment>
<proteinExistence type="predicted"/>
<organism evidence="1 2">
    <name type="scientific">Gossypium australe</name>
    <dbReference type="NCBI Taxonomy" id="47621"/>
    <lineage>
        <taxon>Eukaryota</taxon>
        <taxon>Viridiplantae</taxon>
        <taxon>Streptophyta</taxon>
        <taxon>Embryophyta</taxon>
        <taxon>Tracheophyta</taxon>
        <taxon>Spermatophyta</taxon>
        <taxon>Magnoliopsida</taxon>
        <taxon>eudicotyledons</taxon>
        <taxon>Gunneridae</taxon>
        <taxon>Pentapetalae</taxon>
        <taxon>rosids</taxon>
        <taxon>malvids</taxon>
        <taxon>Malvales</taxon>
        <taxon>Malvaceae</taxon>
        <taxon>Malvoideae</taxon>
        <taxon>Gossypium</taxon>
    </lineage>
</organism>
<dbReference type="PANTHER" id="PTHR46148:SF44">
    <property type="entry name" value="GAG-POL POLYPROTEIN"/>
    <property type="match status" value="1"/>
</dbReference>
<name>A0A5B6VXE9_9ROSI</name>
<dbReference type="GO" id="GO:0016301">
    <property type="term" value="F:kinase activity"/>
    <property type="evidence" value="ECO:0007669"/>
    <property type="project" value="UniProtKB-KW"/>
</dbReference>
<keyword evidence="1" id="KW-0418">Kinase</keyword>
<dbReference type="OrthoDB" id="1001672at2759"/>
<gene>
    <name evidence="1" type="ORF">EPI10_024589</name>
</gene>
<keyword evidence="1" id="KW-0808">Transferase</keyword>
<evidence type="ECO:0000313" key="1">
    <source>
        <dbReference type="EMBL" id="KAA3474289.1"/>
    </source>
</evidence>
<protein>
    <submittedName>
        <fullName evidence="1">Receptor-like protein kinase</fullName>
    </submittedName>
</protein>
<evidence type="ECO:0000313" key="2">
    <source>
        <dbReference type="Proteomes" id="UP000325315"/>
    </source>
</evidence>
<dbReference type="PANTHER" id="PTHR46148">
    <property type="entry name" value="CHROMO DOMAIN-CONTAINING PROTEIN"/>
    <property type="match status" value="1"/>
</dbReference>
<dbReference type="Proteomes" id="UP000325315">
    <property type="component" value="Unassembled WGS sequence"/>
</dbReference>
<dbReference type="EMBL" id="SMMG02000005">
    <property type="protein sequence ID" value="KAA3474289.1"/>
    <property type="molecule type" value="Genomic_DNA"/>
</dbReference>
<keyword evidence="1" id="KW-0675">Receptor</keyword>
<sequence length="123" mass="14568">MASYEALYGHKCRTPLYWTELSKNKIHGVDLIKDTKQKVKISIRSVTCDCSVEIEIRSDMTYEEEPIRILAREVKELRNKKIMLVKVLWHQHRVEEATWEPEDSMKQQYPNLFNGKIFGDENP</sequence>